<gene>
    <name evidence="1" type="ORF">FORC53_1639</name>
</gene>
<dbReference type="Gene3D" id="2.60.40.10">
    <property type="entry name" value="Immunoglobulins"/>
    <property type="match status" value="50"/>
</dbReference>
<accession>A0AAN1UC66</accession>
<evidence type="ECO:0000313" key="2">
    <source>
        <dbReference type="Proteomes" id="UP000263418"/>
    </source>
</evidence>
<dbReference type="NCBIfam" id="NF033510">
    <property type="entry name" value="Ca_tandemer"/>
    <property type="match status" value="45"/>
</dbReference>
<organism evidence="1 2">
    <name type="scientific">Vibrio vulnificus</name>
    <dbReference type="NCBI Taxonomy" id="672"/>
    <lineage>
        <taxon>Bacteria</taxon>
        <taxon>Pseudomonadati</taxon>
        <taxon>Pseudomonadota</taxon>
        <taxon>Gammaproteobacteria</taxon>
        <taxon>Vibrionales</taxon>
        <taxon>Vibrionaceae</taxon>
        <taxon>Vibrio</taxon>
    </lineage>
</organism>
<dbReference type="RefSeq" id="WP_118893766.1">
    <property type="nucleotide sequence ID" value="NZ_CP019290.1"/>
</dbReference>
<reference evidence="1 2" key="1">
    <citation type="submission" date="2017-01" db="EMBL/GenBank/DDBJ databases">
        <title>Complete Genome Sequence of Vibrio vulnificus FORC_053.</title>
        <authorList>
            <consortium name="Food-borne Pathogen Omics Research Center"/>
            <person name="Chung H.Y."/>
            <person name="Na E.J."/>
            <person name="Song J.S."/>
            <person name="Kim H."/>
            <person name="Lee J.-H."/>
            <person name="Ryu S."/>
            <person name="Choi S.H."/>
        </authorList>
    </citation>
    <scope>NUCLEOTIDE SEQUENCE [LARGE SCALE GENOMIC DNA]</scope>
    <source>
        <strain evidence="1 2">FORC_053</strain>
    </source>
</reference>
<proteinExistence type="predicted"/>
<dbReference type="NCBIfam" id="NF012196">
    <property type="entry name" value="Ig_like_ice"/>
    <property type="match status" value="45"/>
</dbReference>
<protein>
    <submittedName>
        <fullName evidence="1">T1SS secreted agglutinin RTX</fullName>
    </submittedName>
</protein>
<name>A0AAN1UC66_VIBVL</name>
<dbReference type="Proteomes" id="UP000263418">
    <property type="component" value="Chromosome 1"/>
</dbReference>
<sequence length="5105" mass="525474">MDFTAFLAGASLTAGRIVVLDLNGNIKILAPGQAIAPGELVIETLEETDVPQFRIATDAGETNITDDIQQIFAALEEGQDPTQLGDDFATAAGETGGSSLVAGGTISRIGAESLASTDFSTQGLQALGLNEAQSLSLFDLLNDANTALQDIDSIAPSAPTITLDTDSGSKADDFLTNDGSYTVTDIEDGATVEYFVDGEWTTTEPVAVEGKNTIIIRQTDDAGNSSESSTLTFTLDTTAPDAPQISLDTDSGSLADDFLTNKGDFTVAGTEEGATVEYFVNGEWTTTAPTPVEGDNTIIVRQTDAAGNTSGSSTLTFTLDTTAPDAPQISLDIDSGSLADDFLTNKGDFTVTGTEEGATVEYFVNGEWTTTAPTPVEGDNTIIVRQTDAAGNTSGSSTLTFTLDTTAPDAPQISLDIDSGSLADDFLTNKGDFTVAGTEEGATVEYFVNGEWTTTAPTPVEGDNTIIVRQTDAAGNTSGSSTLTFTLDTTAPDAPQISLDIDSGSLADDFLTNKGDFAVTGTEEGATVEYFVNGEWTTTAPTPVEGDNTIIVRQTDTAGNTSGSSTLTFTLDTTAQAGTVSVDPITSDDVITETEKNQTITVTGSATGGDIKTGDIVTTIINGNEYKGSVSEDGSWELSVSGSDLAVDTVFEVTVNSTDAAGNKVTSKGESVHRFDDTPIIVNIDIDPITEDSVINASESQGDITISGTVSGEEFAEGTVTLIVNGKEFSGKVVDGRYAIDVPGSDLLADADKEVTAVVDVVNSKGQIGSSTSTEVYFVDTSSLATIRVNSITSDDVINLAESQSNVTVSGRVGFDAKAGDLVSMTINGTLYTATVVANKTWSVEVSGADLANDSSFVATVTGVDSAGNPYSASTTSTHTVDTEAPSIFITTPIAGDDIINAAESDDPLTISGTTTNVENGQTVTVTIDGKEYTTTVTDNAWSLEVPASAVEALAEGTQTIKADVSDEAGNPAPQASHDIEVDTEAPSIFITTPIAGDDIINAAESDDPLTISGTTTNVENGQTVTVTIDGKEYTTTVTDNAWSLEVPASAVEALAEGTQTIKADVSDEAGNPAPQASHDIEVDTEAPSIFITTPIAGDDIINAAESDDPLTISGTTTNVENGQTVTVTIDGKEYTTTVTDNAWSLEVPASAVEALAEGTQTIKADVSDEAGNPAPQASHDIEVDTEAPSIFITTPIAGDDIINAAESDDPLTISGTTTNVENGQTVTVTIDGKEYTTTVTDNAWSLEVPASAVEALAEGTQTIKADVSDEAGNPAPQASHDIEVDTEAPSIFITTPIAGDDIINAAESDDPLTISGTTTNVENGQTVTVTIDGKEYTTTVTDNAWSLEVPASAVEALAEGTQTIKADVSDEAGNPAPQASHDIEVDTEAPSIFITTPIAGDDIINAAESDDPLTISGTTTNVENGQTVTVTIDGKEYTTTVTDNAWSLEVPASAVEALAEGTQTIKADVSDEAGNPAPQASHDIEVDTEAPSIFITTPIAGDDIINAAESDDPLTISGTTTNVENGQTVTVTIDGKEYTTTVTDNAWSLEVPASAVEALAEGTQTIKADVSDEAGNPAPQASHDIEVDTEAPSIFITTPIAGDDIINAAESDDPLTISGTTTNVENGQTVTVTIDGKEYTTTVTDNAWSLEVPASAVEALAEGTQTIKADVSDEAGNPAPQASHDIEVDTEAPSIFITTPIAGDDIINAAESDDPLTISGTTTNVENGQTVTVTIDGKEYTTTVTDNAWSLEVPASAVEALAEGTQTIKADVSDEAGNPAPQASHDIEVDTEAPSIFITTPIAGDDIINAAESDDPLTISGTTTNVENGQTVTVTIDGKEYTTTVTDNAWSLEVPASAVEALAEGTQTIKADVSDEAGNPAPQASHDIEVDTEAPSIFITTPIAGDDIINAAESDDPLTISGTTTNVENGQTVTVTIDGKEYTTTVTDNAWSLEVPASAVEALAEGTQTIKADVSDEAGNPAPQASHDIEVDTEAPSIFITTPIAGDDIINAAESDDPLTISGTTTNVENGQTVTVTIDGKEYTTTVTDNAWSLEVPASAVEALAEGTQTIKADVSDEAGNPAPQASHDIEVDTEAPSIFITTPIAGDDIINAAESDDPLTISGTTTNVENGQTVTVTIDGKEYTTTVTDNAWSLEVPASAVEALAEGTQTIKADVSDEAGNPAPQASHDIEVDTEAPSIFITTPIAGDDIINAAESDDPLTISGTTTNVENGQTVTVTIDGKEYTTTVTDNAWSLEVPASAVEALAEGTQTIKADVSDEAGNPAPQASHDIEVDTEAPSIFITTPIAGDDIINAAESDDPLTISGTTTNVENGQTVTVTIDGKEYTTTVTDNAWSLEVPASAVEALAEGTQTIKADVSDEAGNPAPQASHDIEVDTEAPSIFITTPIAGDDIINAAESDDPLTISGTTTNVENGQTVTVTIDGKEYTTTVTDNAWSLEVPASAVEALAEGTQTIKADVSDEAGNPAPQASHDIEVDTEAPSIFITTPIAGDDIINAAESDDPLTISGTTTNVENGQTVTVTIDGKEYTTTVTDNAWSLEVPASAVEALAEGTQTIKADVSDEAGNPAPQASHDIEVDTEAPSIFITTPIAGDDIINAAESDDPLTISGTTTNVENGQTVTVTIDGKEYTTTVTDNAWSLEVPASAVEALAEGTQTIKADVSDEAGNPAPQASHDIEVDTEAPSIFITTPIAGDDIINAAESDDPLTISGTTTNVENGQTVTVTIDGKEYTTTVTDNAWSLEVPASAVEALAEGTQTIKADVSDEAGNPAPQASHDIEVDTEAPSIFITTPIAGDDIINAAESDDPLTISGTTTNVENGQTVTVTIDGKEYTTTVTDNAWSLEVPASAVEALAEGTQTIKADVSDEAGNPAPQASHDIEVDTEAPSIFITTPIAGDDIINAAESDDPLTISGTTTNVENGQTVTVTIDGKEYTTTVTDNAWSLEVPASAVEALAEGTQTIKADVSDEAGNPAPQASHDIEVDTEAPSIFITTPIAGDDIINAAESDDPLTISGTTTNVENGQTVTVTIDGKEYTTTVTDNAWSLEVPASAVEALAEGTQTIKADVSDEAGNPAPQASHDIEVDTEAPSIFITTPIAGDDIINAAESDDPLTISGTTTNVENGQTVTVTIDGKEYTTTVTDNAWSLEVPASAVEALAEGTQTIKADVSDEAGNPAPQASHDIEVDTEAPSIFITTPIAGDDIINAAESDDPLTISGTTTNVENGQTVTVTIDGKEYTTTVTDNAWSLEVPASAVEALAEGTQTIKADVSDEAGNPAPQASHDIEVDTEAPSIFITTPIAGDDIINAAESDDPLTISGTTTNVENGQTVTVTIDGKEYTTTVTDNAWSLEVPASAVEALAEGTQTIKADVSDEAGNPAPQASHDIEVDTEAPSIFITTPIAGDDIINAAESDDPLTISGTTTNVENGQTVTVTIDGKEYTTTVTDNAWSLEVPASAVEALAEGTQTIKADVSDEAGNPAPQASHDIEVDTEAPSIFITTPIAGDDIINAAESDDPLTISGTTTNVENGQTVTVTIDGKEYTTTVTDNAWSLEVPASAVEALAEGTQTIKADVSDEAGNPAPQASHDIEVDTEAPSIFITTPIAGDDIINAAESDDPLTISGTTTNVENGQTVTVTIDGKEYTTTVTDNAWSLEVPASAVEALAEGTQTIKADVSDEAGNPAPQASHDIEVDTEAPSIFITTPIAGDDIINAAESDDPLTISGTTTNVENGQTVTVTIDGKEYTTTVTDNAWSLEVPASAVEALAEGTQTIKADVSDEAGNPAPQASHDIEVDTEAPSIFITTPIAGDDIINAAESDDPLTISGTTTNVENGQTVTVTIDGKEYTTTVTDNAWSLEVPASAVEALAEGTQTIKADVSDEAGNPAPQASHDIEVDTEAPSIFITTPIAGDDIINAAESDDPLTISGTTTNVENGQTVTVTIDGKEYTTTVTDNAWSLEVPASAVEALAEGTQTIKADVSDEAGNPAPQASHDIEVDTEAPSIFITTPIAGDDIINAAESDDPLTISGTTTNVENGQTVTVTIDGKEYTTTVTDNAWSLEVPASAVEALAEGTQTIKADVSDEAGNPAPQASHDIEVDTEAPSIFITTPIAGDDIINAAESDDPLTISGTTTNVENGQTVTVTIDGKEYTTTVTDNAWSLEVPASAVEALAEGTQTIKADVSDEAGNPAPQASHDIEVDTEAPSIFITTPIAGDDIINAAESDDPLTISGTTTNVENGQTVTVTIDGKEYTTTVTDNAWSLEVPASAVEALAEGTQTIKADVSDEAGNPAPQASHDIEVDTEAPSIFITTPIAGDDIINAAESDDPLTISGTTTNVENGQTVTVTIDGKEYTTTVTDNAWSLEVPASAVEALAEGTQTIKADVSDEAGNPAPQASHDIEVDTEAPSIFITTPIAGDDIINAAESDDPLTISGTTTNVENGQTVTVTIDGKEYTTTVTDNAWSLEVPASAVEALAEGTQTIKADVSDEAGNPAPQASHDIEVDTEAPSIFITTPIAGDDIINAAESDDPLTISGTTTNVENGQTVTVTIDGKEYTTTVTDNAWSLEVPASAVEALAEGTQTIKADVSDEAGNPAPQASHDIEVDTEAPSIFITTPIAGDDIINAAESDDPLTISGTTTNVENGQTVTVTIDGKEYTTTVTDNAWSLEVPASAVEALAEGTQTIKADVSDEAGNPAPQASHDIEVDTEAPSIFITTPIAGDDIINAAESDDPLTISGTTTNVENGQTVTVTIDGKEYTTTVTDNAWSLEVPASAVEALAEGTQTIKADVSDEAGNPAPQASHDIEVDTEAPSIFITTPIAGDDIINAAESDDPLTISGTTTNVENGQTVTVTIDGKEYTTTVTDNAWSLEVPASAVEALAEGTQTIKADVSDEAGNPAPQASHDIEVDTEAPSIFITTPIAGDDIINAAESDDPLTISGTTTNVENGQTVTVTIDGKEYTTTVTDNAWSLEVPASAVEALAEGTQTIKADVSDEAGNPAPQASHDIEVDTEAPSIFITTPIAGDDIINAAESDDPLTISGTTTNVENGQTVTVTIDGKEYTTTVTDNAWSLEVPASAVEALAEALRPSRRT</sequence>
<dbReference type="InterPro" id="IPR013783">
    <property type="entry name" value="Ig-like_fold"/>
</dbReference>
<dbReference type="InterPro" id="IPR049826">
    <property type="entry name" value="Ig-like_ice"/>
</dbReference>
<dbReference type="EMBL" id="CP019290">
    <property type="protein sequence ID" value="AXX59978.1"/>
    <property type="molecule type" value="Genomic_DNA"/>
</dbReference>
<evidence type="ECO:0000313" key="1">
    <source>
        <dbReference type="EMBL" id="AXX59978.1"/>
    </source>
</evidence>